<dbReference type="AlphaFoldDB" id="A0A4Z2HIX2"/>
<sequence length="60" mass="6947">MKRRRQKKVRKSKGTEEDKEEVTEGKQDRGGDLWRARGRDTGQRGGDGGWENNLDISQMK</sequence>
<feature type="compositionally biased region" description="Basic and acidic residues" evidence="1">
    <location>
        <begin position="22"/>
        <end position="42"/>
    </location>
</feature>
<protein>
    <submittedName>
        <fullName evidence="2">Uncharacterized protein</fullName>
    </submittedName>
</protein>
<dbReference type="EMBL" id="SRLO01000230">
    <property type="protein sequence ID" value="TNN65756.1"/>
    <property type="molecule type" value="Genomic_DNA"/>
</dbReference>
<feature type="compositionally biased region" description="Basic residues" evidence="1">
    <location>
        <begin position="1"/>
        <end position="12"/>
    </location>
</feature>
<dbReference type="Proteomes" id="UP000314294">
    <property type="component" value="Unassembled WGS sequence"/>
</dbReference>
<keyword evidence="3" id="KW-1185">Reference proteome</keyword>
<reference evidence="2 3" key="1">
    <citation type="submission" date="2019-03" db="EMBL/GenBank/DDBJ databases">
        <title>First draft genome of Liparis tanakae, snailfish: a comprehensive survey of snailfish specific genes.</title>
        <authorList>
            <person name="Kim W."/>
            <person name="Song I."/>
            <person name="Jeong J.-H."/>
            <person name="Kim D."/>
            <person name="Kim S."/>
            <person name="Ryu S."/>
            <person name="Song J.Y."/>
            <person name="Lee S.K."/>
        </authorList>
    </citation>
    <scope>NUCLEOTIDE SEQUENCE [LARGE SCALE GENOMIC DNA]</scope>
    <source>
        <tissue evidence="2">Muscle</tissue>
    </source>
</reference>
<name>A0A4Z2HIX2_9TELE</name>
<evidence type="ECO:0000256" key="1">
    <source>
        <dbReference type="SAM" id="MobiDB-lite"/>
    </source>
</evidence>
<accession>A0A4Z2HIX2</accession>
<evidence type="ECO:0000313" key="2">
    <source>
        <dbReference type="EMBL" id="TNN65756.1"/>
    </source>
</evidence>
<proteinExistence type="predicted"/>
<organism evidence="2 3">
    <name type="scientific">Liparis tanakae</name>
    <name type="common">Tanaka's snailfish</name>
    <dbReference type="NCBI Taxonomy" id="230148"/>
    <lineage>
        <taxon>Eukaryota</taxon>
        <taxon>Metazoa</taxon>
        <taxon>Chordata</taxon>
        <taxon>Craniata</taxon>
        <taxon>Vertebrata</taxon>
        <taxon>Euteleostomi</taxon>
        <taxon>Actinopterygii</taxon>
        <taxon>Neopterygii</taxon>
        <taxon>Teleostei</taxon>
        <taxon>Neoteleostei</taxon>
        <taxon>Acanthomorphata</taxon>
        <taxon>Eupercaria</taxon>
        <taxon>Perciformes</taxon>
        <taxon>Cottioidei</taxon>
        <taxon>Cottales</taxon>
        <taxon>Liparidae</taxon>
        <taxon>Liparis</taxon>
    </lineage>
</organism>
<feature type="region of interest" description="Disordered" evidence="1">
    <location>
        <begin position="1"/>
        <end position="60"/>
    </location>
</feature>
<comment type="caution">
    <text evidence="2">The sequence shown here is derived from an EMBL/GenBank/DDBJ whole genome shotgun (WGS) entry which is preliminary data.</text>
</comment>
<evidence type="ECO:0000313" key="3">
    <source>
        <dbReference type="Proteomes" id="UP000314294"/>
    </source>
</evidence>
<gene>
    <name evidence="2" type="ORF">EYF80_024049</name>
</gene>